<keyword evidence="2" id="KW-0472">Membrane</keyword>
<sequence>MTSEIEMSNQARQATAGQAEPDAASETTWLKSGAETNGQTWTGTITRGQKVGELVEVQLTSKELDAMQKSYTEEQEVLEHRCECSARSGPHVCALGVVAMPIALLFSAAVTFYQGTITWYNMVLYFSDERTFWHRLFVAPLLVLFYPALILVVVVAVSLYAAVVQVSWHLSKWWAEIRDFEKGVCGLVCMTLRLESCSPYDVVLLEKTLELPQQAPPHGDVGQSNL</sequence>
<evidence type="ECO:0000256" key="1">
    <source>
        <dbReference type="SAM" id="MobiDB-lite"/>
    </source>
</evidence>
<keyword evidence="2" id="KW-0812">Transmembrane</keyword>
<keyword evidence="3" id="KW-1185">Reference proteome</keyword>
<gene>
    <name evidence="4" type="primary">LOC106805400</name>
</gene>
<feature type="transmembrane region" description="Helical" evidence="2">
    <location>
        <begin position="92"/>
        <end position="113"/>
    </location>
</feature>
<proteinExistence type="predicted"/>
<name>A0ABM1DR85_PRICU</name>
<dbReference type="PANTHER" id="PTHR31777">
    <property type="entry name" value="TRANSMEMBRANE PROTEIN 169"/>
    <property type="match status" value="1"/>
</dbReference>
<feature type="transmembrane region" description="Helical" evidence="2">
    <location>
        <begin position="133"/>
        <end position="163"/>
    </location>
</feature>
<dbReference type="Proteomes" id="UP000695022">
    <property type="component" value="Unplaced"/>
</dbReference>
<evidence type="ECO:0000313" key="4">
    <source>
        <dbReference type="RefSeq" id="XP_014662456.1"/>
    </source>
</evidence>
<feature type="compositionally biased region" description="Polar residues" evidence="1">
    <location>
        <begin position="1"/>
        <end position="16"/>
    </location>
</feature>
<evidence type="ECO:0000256" key="2">
    <source>
        <dbReference type="SAM" id="Phobius"/>
    </source>
</evidence>
<feature type="region of interest" description="Disordered" evidence="1">
    <location>
        <begin position="1"/>
        <end position="26"/>
    </location>
</feature>
<organism evidence="3 4">
    <name type="scientific">Priapulus caudatus</name>
    <name type="common">Priapulid worm</name>
    <dbReference type="NCBI Taxonomy" id="37621"/>
    <lineage>
        <taxon>Eukaryota</taxon>
        <taxon>Metazoa</taxon>
        <taxon>Ecdysozoa</taxon>
        <taxon>Scalidophora</taxon>
        <taxon>Priapulida</taxon>
        <taxon>Priapulimorpha</taxon>
        <taxon>Priapulimorphida</taxon>
        <taxon>Priapulidae</taxon>
        <taxon>Priapulus</taxon>
    </lineage>
</organism>
<protein>
    <submittedName>
        <fullName evidence="4">Transmembrane protein 169-like</fullName>
    </submittedName>
</protein>
<accession>A0ABM1DR85</accession>
<dbReference type="PANTHER" id="PTHR31777:SF0">
    <property type="entry name" value="TRANSMEMBRANE PROTEIN 169"/>
    <property type="match status" value="1"/>
</dbReference>
<dbReference type="RefSeq" id="XP_014662456.1">
    <property type="nucleotide sequence ID" value="XM_014806970.1"/>
</dbReference>
<keyword evidence="2" id="KW-1133">Transmembrane helix</keyword>
<evidence type="ECO:0000313" key="3">
    <source>
        <dbReference type="Proteomes" id="UP000695022"/>
    </source>
</evidence>
<dbReference type="InterPro" id="IPR029386">
    <property type="entry name" value="TMEM169"/>
</dbReference>
<dbReference type="GeneID" id="106805400"/>
<reference evidence="4" key="1">
    <citation type="submission" date="2025-08" db="UniProtKB">
        <authorList>
            <consortium name="RefSeq"/>
        </authorList>
    </citation>
    <scope>IDENTIFICATION</scope>
</reference>
<dbReference type="Pfam" id="PF15052">
    <property type="entry name" value="TMEM169"/>
    <property type="match status" value="1"/>
</dbReference>